<sequence length="109" mass="12807">MPYTYIVRCADDTYYVGSTWDVEARVWQHNSPDLGAAYTRHRQPVALVWCCWYDSIEQAFAFEKRVQGWSRKKREALIRGEYDDLPDLSRRLAVQRRSAERDGGFEAQA</sequence>
<dbReference type="InterPro" id="IPR035901">
    <property type="entry name" value="GIY-YIG_endonuc_sf"/>
</dbReference>
<evidence type="ECO:0000259" key="2">
    <source>
        <dbReference type="PROSITE" id="PS50164"/>
    </source>
</evidence>
<dbReference type="Gene3D" id="3.40.1440.10">
    <property type="entry name" value="GIY-YIG endonuclease"/>
    <property type="match status" value="1"/>
</dbReference>
<keyword evidence="4" id="KW-1185">Reference proteome</keyword>
<evidence type="ECO:0000313" key="3">
    <source>
        <dbReference type="EMBL" id="GAA4729392.1"/>
    </source>
</evidence>
<comment type="similarity">
    <text evidence="1">Belongs to the UPF0213 family.</text>
</comment>
<dbReference type="CDD" id="cd10456">
    <property type="entry name" value="GIY-YIG_UPF0213"/>
    <property type="match status" value="1"/>
</dbReference>
<comment type="caution">
    <text evidence="3">The sequence shown here is derived from an EMBL/GenBank/DDBJ whole genome shotgun (WGS) entry which is preliminary data.</text>
</comment>
<name>A0ABP8YGG4_9ACTN</name>
<dbReference type="RefSeq" id="WP_345525621.1">
    <property type="nucleotide sequence ID" value="NZ_BAABKN010000006.1"/>
</dbReference>
<dbReference type="SUPFAM" id="SSF82771">
    <property type="entry name" value="GIY-YIG endonuclease"/>
    <property type="match status" value="1"/>
</dbReference>
<accession>A0ABP8YGG4</accession>
<organism evidence="3 4">
    <name type="scientific">Nocardioides endophyticus</name>
    <dbReference type="NCBI Taxonomy" id="1353775"/>
    <lineage>
        <taxon>Bacteria</taxon>
        <taxon>Bacillati</taxon>
        <taxon>Actinomycetota</taxon>
        <taxon>Actinomycetes</taxon>
        <taxon>Propionibacteriales</taxon>
        <taxon>Nocardioidaceae</taxon>
        <taxon>Nocardioides</taxon>
    </lineage>
</organism>
<feature type="domain" description="GIY-YIG" evidence="2">
    <location>
        <begin position="1"/>
        <end position="76"/>
    </location>
</feature>
<dbReference type="InterPro" id="IPR000305">
    <property type="entry name" value="GIY-YIG_endonuc"/>
</dbReference>
<dbReference type="Proteomes" id="UP001499882">
    <property type="component" value="Unassembled WGS sequence"/>
</dbReference>
<dbReference type="EMBL" id="BAABKN010000006">
    <property type="protein sequence ID" value="GAA4729392.1"/>
    <property type="molecule type" value="Genomic_DNA"/>
</dbReference>
<evidence type="ECO:0000313" key="4">
    <source>
        <dbReference type="Proteomes" id="UP001499882"/>
    </source>
</evidence>
<evidence type="ECO:0000256" key="1">
    <source>
        <dbReference type="ARBA" id="ARBA00007435"/>
    </source>
</evidence>
<proteinExistence type="inferred from homology"/>
<dbReference type="Pfam" id="PF01541">
    <property type="entry name" value="GIY-YIG"/>
    <property type="match status" value="1"/>
</dbReference>
<dbReference type="PANTHER" id="PTHR34477">
    <property type="entry name" value="UPF0213 PROTEIN YHBQ"/>
    <property type="match status" value="1"/>
</dbReference>
<dbReference type="PANTHER" id="PTHR34477:SF1">
    <property type="entry name" value="UPF0213 PROTEIN YHBQ"/>
    <property type="match status" value="1"/>
</dbReference>
<protein>
    <recommendedName>
        <fullName evidence="2">GIY-YIG domain-containing protein</fullName>
    </recommendedName>
</protein>
<dbReference type="PROSITE" id="PS50164">
    <property type="entry name" value="GIY_YIG"/>
    <property type="match status" value="1"/>
</dbReference>
<dbReference type="InterPro" id="IPR050190">
    <property type="entry name" value="UPF0213_domain"/>
</dbReference>
<gene>
    <name evidence="3" type="ORF">GCM10023350_10870</name>
</gene>
<reference evidence="4" key="1">
    <citation type="journal article" date="2019" name="Int. J. Syst. Evol. Microbiol.">
        <title>The Global Catalogue of Microorganisms (GCM) 10K type strain sequencing project: providing services to taxonomists for standard genome sequencing and annotation.</title>
        <authorList>
            <consortium name="The Broad Institute Genomics Platform"/>
            <consortium name="The Broad Institute Genome Sequencing Center for Infectious Disease"/>
            <person name="Wu L."/>
            <person name="Ma J."/>
        </authorList>
    </citation>
    <scope>NUCLEOTIDE SEQUENCE [LARGE SCALE GENOMIC DNA]</scope>
    <source>
        <strain evidence="4">JCM 18532</strain>
    </source>
</reference>